<dbReference type="InterPro" id="IPR013324">
    <property type="entry name" value="RNA_pol_sigma_r3/r4-like"/>
</dbReference>
<protein>
    <submittedName>
        <fullName evidence="7">RNA polymerase sigma factor, sigma-70 family</fullName>
    </submittedName>
</protein>
<reference evidence="8" key="1">
    <citation type="journal article" date="2015" name="MBio">
        <title>Genome-Resolved Metagenomic Analysis Reveals Roles for Candidate Phyla and Other Microbial Community Members in Biogeochemical Transformations in Oil Reservoirs.</title>
        <authorList>
            <person name="Hu P."/>
            <person name="Tom L."/>
            <person name="Singh A."/>
            <person name="Thomas B.C."/>
            <person name="Baker B.J."/>
            <person name="Piceno Y.M."/>
            <person name="Andersen G.L."/>
            <person name="Banfield J.F."/>
        </authorList>
    </citation>
    <scope>NUCLEOTIDE SEQUENCE [LARGE SCALE GENOMIC DNA]</scope>
</reference>
<evidence type="ECO:0000313" key="7">
    <source>
        <dbReference type="EMBL" id="KUK77497.1"/>
    </source>
</evidence>
<dbReference type="AlphaFoldDB" id="A0A117M0G8"/>
<dbReference type="Gene3D" id="1.10.1740.10">
    <property type="match status" value="1"/>
</dbReference>
<feature type="domain" description="RNA polymerase sigma factor 70 region 4 type 2" evidence="6">
    <location>
        <begin position="120"/>
        <end position="171"/>
    </location>
</feature>
<evidence type="ECO:0000256" key="1">
    <source>
        <dbReference type="ARBA" id="ARBA00010641"/>
    </source>
</evidence>
<dbReference type="Pfam" id="PF08281">
    <property type="entry name" value="Sigma70_r4_2"/>
    <property type="match status" value="1"/>
</dbReference>
<dbReference type="Proteomes" id="UP000053860">
    <property type="component" value="Unassembled WGS sequence"/>
</dbReference>
<name>A0A117M0G8_9BACT</name>
<dbReference type="InterPro" id="IPR014284">
    <property type="entry name" value="RNA_pol_sigma-70_dom"/>
</dbReference>
<dbReference type="EMBL" id="LGGN01000129">
    <property type="protein sequence ID" value="KUK77497.1"/>
    <property type="molecule type" value="Genomic_DNA"/>
</dbReference>
<feature type="domain" description="RNA polymerase sigma-70 region 2" evidence="5">
    <location>
        <begin position="20"/>
        <end position="85"/>
    </location>
</feature>
<dbReference type="Gene3D" id="1.10.10.10">
    <property type="entry name" value="Winged helix-like DNA-binding domain superfamily/Winged helix DNA-binding domain"/>
    <property type="match status" value="1"/>
</dbReference>
<keyword evidence="3" id="KW-0731">Sigma factor</keyword>
<sequence length="191" mass="22660">MGEEAWKRFIAGDEESFSTLYHVYYQELFAYARKIGFDEETCKDAIQDVFFKIYASKSKLLHIQNIEFYLLRSLKNQLLDIYNKEHKMQDINDQDILIENEKNIIDQIIDEEKQTQLAKKITLLLQTLPPKQRKIIYFHYQLNLSYAEIGEILNLSPDAVKKTIYRALKKMRQSSPNKPLLLFTHLFTIFG</sequence>
<dbReference type="InterPro" id="IPR036388">
    <property type="entry name" value="WH-like_DNA-bd_sf"/>
</dbReference>
<keyword evidence="2" id="KW-0805">Transcription regulation</keyword>
<dbReference type="GO" id="GO:0016987">
    <property type="term" value="F:sigma factor activity"/>
    <property type="evidence" value="ECO:0007669"/>
    <property type="project" value="UniProtKB-KW"/>
</dbReference>
<evidence type="ECO:0000259" key="6">
    <source>
        <dbReference type="Pfam" id="PF08281"/>
    </source>
</evidence>
<keyword evidence="4" id="KW-0804">Transcription</keyword>
<comment type="similarity">
    <text evidence="1">Belongs to the sigma-70 factor family. ECF subfamily.</text>
</comment>
<dbReference type="InterPro" id="IPR039425">
    <property type="entry name" value="RNA_pol_sigma-70-like"/>
</dbReference>
<dbReference type="InterPro" id="IPR013325">
    <property type="entry name" value="RNA_pol_sigma_r2"/>
</dbReference>
<evidence type="ECO:0000259" key="5">
    <source>
        <dbReference type="Pfam" id="PF04542"/>
    </source>
</evidence>
<dbReference type="GO" id="GO:0006352">
    <property type="term" value="P:DNA-templated transcription initiation"/>
    <property type="evidence" value="ECO:0007669"/>
    <property type="project" value="InterPro"/>
</dbReference>
<dbReference type="PANTHER" id="PTHR43133:SF46">
    <property type="entry name" value="RNA POLYMERASE SIGMA-70 FACTOR ECF SUBFAMILY"/>
    <property type="match status" value="1"/>
</dbReference>
<evidence type="ECO:0000256" key="4">
    <source>
        <dbReference type="ARBA" id="ARBA00023163"/>
    </source>
</evidence>
<accession>A0A117M0G8</accession>
<comment type="caution">
    <text evidence="7">The sequence shown here is derived from an EMBL/GenBank/DDBJ whole genome shotgun (WGS) entry which is preliminary data.</text>
</comment>
<organism evidence="7 8">
    <name type="scientific">Proteiniphilum acetatigenes</name>
    <dbReference type="NCBI Taxonomy" id="294710"/>
    <lineage>
        <taxon>Bacteria</taxon>
        <taxon>Pseudomonadati</taxon>
        <taxon>Bacteroidota</taxon>
        <taxon>Bacteroidia</taxon>
        <taxon>Bacteroidales</taxon>
        <taxon>Dysgonomonadaceae</taxon>
        <taxon>Proteiniphilum</taxon>
    </lineage>
</organism>
<evidence type="ECO:0000256" key="2">
    <source>
        <dbReference type="ARBA" id="ARBA00023015"/>
    </source>
</evidence>
<proteinExistence type="inferred from homology"/>
<evidence type="ECO:0000313" key="8">
    <source>
        <dbReference type="Proteomes" id="UP000053860"/>
    </source>
</evidence>
<dbReference type="SUPFAM" id="SSF88946">
    <property type="entry name" value="Sigma2 domain of RNA polymerase sigma factors"/>
    <property type="match status" value="1"/>
</dbReference>
<dbReference type="Pfam" id="PF04542">
    <property type="entry name" value="Sigma70_r2"/>
    <property type="match status" value="1"/>
</dbReference>
<dbReference type="SUPFAM" id="SSF88659">
    <property type="entry name" value="Sigma3 and sigma4 domains of RNA polymerase sigma factors"/>
    <property type="match status" value="1"/>
</dbReference>
<dbReference type="InterPro" id="IPR013249">
    <property type="entry name" value="RNA_pol_sigma70_r4_t2"/>
</dbReference>
<dbReference type="GO" id="GO:0003677">
    <property type="term" value="F:DNA binding"/>
    <property type="evidence" value="ECO:0007669"/>
    <property type="project" value="InterPro"/>
</dbReference>
<dbReference type="CDD" id="cd06171">
    <property type="entry name" value="Sigma70_r4"/>
    <property type="match status" value="1"/>
</dbReference>
<dbReference type="InterPro" id="IPR007627">
    <property type="entry name" value="RNA_pol_sigma70_r2"/>
</dbReference>
<dbReference type="PANTHER" id="PTHR43133">
    <property type="entry name" value="RNA POLYMERASE ECF-TYPE SIGMA FACTO"/>
    <property type="match status" value="1"/>
</dbReference>
<dbReference type="NCBIfam" id="TIGR02937">
    <property type="entry name" value="sigma70-ECF"/>
    <property type="match status" value="1"/>
</dbReference>
<gene>
    <name evidence="7" type="ORF">XD92_0780</name>
</gene>
<evidence type="ECO:0000256" key="3">
    <source>
        <dbReference type="ARBA" id="ARBA00023082"/>
    </source>
</evidence>